<feature type="compositionally biased region" description="Polar residues" evidence="2">
    <location>
        <begin position="23"/>
        <end position="39"/>
    </location>
</feature>
<feature type="region of interest" description="Disordered" evidence="2">
    <location>
        <begin position="20"/>
        <end position="39"/>
    </location>
</feature>
<evidence type="ECO:0000256" key="2">
    <source>
        <dbReference type="SAM" id="MobiDB-lite"/>
    </source>
</evidence>
<name>A0ABX1E1V8_9PROT</name>
<evidence type="ECO:0000256" key="1">
    <source>
        <dbReference type="ARBA" id="ARBA00010457"/>
    </source>
</evidence>
<gene>
    <name evidence="4" type="ORF">HEQ75_02625</name>
</gene>
<organism evidence="4 5">
    <name type="scientific">Falsiroseomonas selenitidurans</name>
    <dbReference type="NCBI Taxonomy" id="2716335"/>
    <lineage>
        <taxon>Bacteria</taxon>
        <taxon>Pseudomonadati</taxon>
        <taxon>Pseudomonadota</taxon>
        <taxon>Alphaproteobacteria</taxon>
        <taxon>Acetobacterales</taxon>
        <taxon>Roseomonadaceae</taxon>
        <taxon>Falsiroseomonas</taxon>
    </lineage>
</organism>
<dbReference type="InterPro" id="IPR024134">
    <property type="entry name" value="SOD_Cu/Zn_/chaperone"/>
</dbReference>
<dbReference type="InterPro" id="IPR001424">
    <property type="entry name" value="SOD_Cu_Zn_dom"/>
</dbReference>
<dbReference type="CDD" id="cd00305">
    <property type="entry name" value="Cu-Zn_Superoxide_Dismutase"/>
    <property type="match status" value="1"/>
</dbReference>
<dbReference type="Gene3D" id="2.60.40.200">
    <property type="entry name" value="Superoxide dismutase, copper/zinc binding domain"/>
    <property type="match status" value="1"/>
</dbReference>
<sequence>MHAQRLILAAGLLLGVQGIPPQAQGQSTPQATGDRSTTVQMRNAEGQSVGTVTVRPLRHGTLFVADLRNLPPGPHGFHLHEHGRCEAPGFQSAGGHYNPNGAEHGFDSARGPHVGDLPNIHVTQQGTAQAEFISSRVSLGGEQAQAGGTGPFPLLDSDGSAIMIHAQADDYRDGDSAGRRIACGVIRAGS</sequence>
<dbReference type="RefSeq" id="WP_168027357.1">
    <property type="nucleotide sequence ID" value="NZ_JAAVNE010000002.1"/>
</dbReference>
<comment type="similarity">
    <text evidence="1">Belongs to the Cu-Zn superoxide dismutase family.</text>
</comment>
<evidence type="ECO:0000259" key="3">
    <source>
        <dbReference type="Pfam" id="PF00080"/>
    </source>
</evidence>
<evidence type="ECO:0000313" key="4">
    <source>
        <dbReference type="EMBL" id="NKC29742.1"/>
    </source>
</evidence>
<reference evidence="4 5" key="1">
    <citation type="submission" date="2020-03" db="EMBL/GenBank/DDBJ databases">
        <title>Roseomonas selenitidurans sp. nov. isolated from urban soil.</title>
        <authorList>
            <person name="Liu H."/>
        </authorList>
    </citation>
    <scope>NUCLEOTIDE SEQUENCE [LARGE SCALE GENOMIC DNA]</scope>
    <source>
        <strain evidence="4 5">BU-1</strain>
    </source>
</reference>
<dbReference type="PANTHER" id="PTHR10003">
    <property type="entry name" value="SUPEROXIDE DISMUTASE CU-ZN -RELATED"/>
    <property type="match status" value="1"/>
</dbReference>
<keyword evidence="5" id="KW-1185">Reference proteome</keyword>
<proteinExistence type="inferred from homology"/>
<feature type="domain" description="Superoxide dismutase copper/zinc binding" evidence="3">
    <location>
        <begin position="50"/>
        <end position="186"/>
    </location>
</feature>
<dbReference type="InterPro" id="IPR036423">
    <property type="entry name" value="SOD-like_Cu/Zn_dom_sf"/>
</dbReference>
<comment type="caution">
    <text evidence="4">The sequence shown here is derived from an EMBL/GenBank/DDBJ whole genome shotgun (WGS) entry which is preliminary data.</text>
</comment>
<accession>A0ABX1E1V8</accession>
<dbReference type="EMBL" id="JAAVNE010000002">
    <property type="protein sequence ID" value="NKC29742.1"/>
    <property type="molecule type" value="Genomic_DNA"/>
</dbReference>
<dbReference type="SUPFAM" id="SSF49329">
    <property type="entry name" value="Cu,Zn superoxide dismutase-like"/>
    <property type="match status" value="1"/>
</dbReference>
<dbReference type="Proteomes" id="UP000787635">
    <property type="component" value="Unassembled WGS sequence"/>
</dbReference>
<evidence type="ECO:0000313" key="5">
    <source>
        <dbReference type="Proteomes" id="UP000787635"/>
    </source>
</evidence>
<dbReference type="Pfam" id="PF00080">
    <property type="entry name" value="Sod_Cu"/>
    <property type="match status" value="1"/>
</dbReference>
<protein>
    <submittedName>
        <fullName evidence="4">Superoxide dismutase family protein</fullName>
    </submittedName>
</protein>